<evidence type="ECO:0000256" key="4">
    <source>
        <dbReference type="ARBA" id="ARBA00022692"/>
    </source>
</evidence>
<evidence type="ECO:0000256" key="6">
    <source>
        <dbReference type="ARBA" id="ARBA00023136"/>
    </source>
</evidence>
<evidence type="ECO:0000313" key="9">
    <source>
        <dbReference type="EMBL" id="CDD55913.1"/>
    </source>
</evidence>
<evidence type="ECO:0000256" key="1">
    <source>
        <dbReference type="ARBA" id="ARBA00004651"/>
    </source>
</evidence>
<protein>
    <recommendedName>
        <fullName evidence="8">ABC transmembrane type-1 domain-containing protein</fullName>
    </recommendedName>
</protein>
<reference evidence="9" key="1">
    <citation type="submission" date="2012-11" db="EMBL/GenBank/DDBJ databases">
        <title>Dependencies among metagenomic species, viruses, plasmids and units of genetic variation.</title>
        <authorList>
            <person name="Nielsen H.B."/>
            <person name="Almeida M."/>
            <person name="Juncker A.S."/>
            <person name="Rasmussen S."/>
            <person name="Li J."/>
            <person name="Sunagawa S."/>
            <person name="Plichta D."/>
            <person name="Gautier L."/>
            <person name="Le Chatelier E."/>
            <person name="Peletier E."/>
            <person name="Bonde I."/>
            <person name="Nielsen T."/>
            <person name="Manichanh C."/>
            <person name="Arumugam M."/>
            <person name="Batto J."/>
            <person name="Santos M.B.Q.D."/>
            <person name="Blom N."/>
            <person name="Borruel N."/>
            <person name="Burgdorf K.S."/>
            <person name="Boumezbeur F."/>
            <person name="Casellas F."/>
            <person name="Dore J."/>
            <person name="Guarner F."/>
            <person name="Hansen T."/>
            <person name="Hildebrand F."/>
            <person name="Kaas R.S."/>
            <person name="Kennedy S."/>
            <person name="Kristiansen K."/>
            <person name="Kultima J.R."/>
            <person name="Leonard P."/>
            <person name="Levenez F."/>
            <person name="Lund O."/>
            <person name="Moumen B."/>
            <person name="Le Paslier D."/>
            <person name="Pons N."/>
            <person name="Pedersen O."/>
            <person name="Prifti E."/>
            <person name="Qin J."/>
            <person name="Raes J."/>
            <person name="Tap J."/>
            <person name="Tims S."/>
            <person name="Ussery D.W."/>
            <person name="Yamada T."/>
            <person name="MetaHit consortium"/>
            <person name="Renault P."/>
            <person name="Sicheritz-Ponten T."/>
            <person name="Bork P."/>
            <person name="Wang J."/>
            <person name="Brunak S."/>
            <person name="Ehrlich S.D."/>
        </authorList>
    </citation>
    <scope>NUCLEOTIDE SEQUENCE [LARGE SCALE GENOMIC DNA]</scope>
</reference>
<keyword evidence="2 7" id="KW-0813">Transport</keyword>
<feature type="domain" description="ABC transmembrane type-1" evidence="8">
    <location>
        <begin position="100"/>
        <end position="305"/>
    </location>
</feature>
<dbReference type="PANTHER" id="PTHR43163">
    <property type="entry name" value="DIPEPTIDE TRANSPORT SYSTEM PERMEASE PROTEIN DPPB-RELATED"/>
    <property type="match status" value="1"/>
</dbReference>
<dbReference type="GO" id="GO:0071916">
    <property type="term" value="F:dipeptide transmembrane transporter activity"/>
    <property type="evidence" value="ECO:0007669"/>
    <property type="project" value="TreeGrafter"/>
</dbReference>
<evidence type="ECO:0000256" key="2">
    <source>
        <dbReference type="ARBA" id="ARBA00022448"/>
    </source>
</evidence>
<evidence type="ECO:0000256" key="3">
    <source>
        <dbReference type="ARBA" id="ARBA00022475"/>
    </source>
</evidence>
<feature type="transmembrane region" description="Helical" evidence="7">
    <location>
        <begin position="179"/>
        <end position="196"/>
    </location>
</feature>
<comment type="subcellular location">
    <subcellularLocation>
        <location evidence="1 7">Cell membrane</location>
        <topology evidence="1 7">Multi-pass membrane protein</topology>
    </subcellularLocation>
</comment>
<feature type="transmembrane region" description="Helical" evidence="7">
    <location>
        <begin position="290"/>
        <end position="312"/>
    </location>
</feature>
<sequence length="321" mass="35698">MKYFAKKTLTLIITLFMISIATFFVFQIIPGDAVANMLGTEATPEREEALRQQLGLDEPVPVRYIEWIKGVAHGDFGRSYRYAENMNEMMSVSRLIGDKLPVTLTLAVLSLIMTVILGFFIGIVWAGCKSRTLDAVFGIITQGAMAVPSFFLGILIIFFFGIILRLFTPGQYVSYHDSVAGFFGYLIFPAFAMAIPKSAMAARFLRNAILEQGGLDYVRTAKSKGCTDRRIMWRHILRNAIIPVITFMGTVIAEIVAGSIVVEQVFSVPGIGRLLVSSISTRDFPVVQTLILYIAVAVMVVYYIVDIIYGIVDPRMRSNED</sequence>
<comment type="caution">
    <text evidence="9">The sequence shown here is derived from an EMBL/GenBank/DDBJ whole genome shotgun (WGS) entry which is preliminary data.</text>
</comment>
<dbReference type="InterPro" id="IPR035906">
    <property type="entry name" value="MetI-like_sf"/>
</dbReference>
<dbReference type="GO" id="GO:0005886">
    <property type="term" value="C:plasma membrane"/>
    <property type="evidence" value="ECO:0007669"/>
    <property type="project" value="UniProtKB-SubCell"/>
</dbReference>
<dbReference type="InterPro" id="IPR045621">
    <property type="entry name" value="BPD_transp_1_N"/>
</dbReference>
<keyword evidence="4 7" id="KW-0812">Transmembrane</keyword>
<feature type="transmembrane region" description="Helical" evidence="7">
    <location>
        <begin position="240"/>
        <end position="262"/>
    </location>
</feature>
<evidence type="ECO:0000256" key="7">
    <source>
        <dbReference type="RuleBase" id="RU363032"/>
    </source>
</evidence>
<dbReference type="Gene3D" id="1.10.3720.10">
    <property type="entry name" value="MetI-like"/>
    <property type="match status" value="1"/>
</dbReference>
<comment type="similarity">
    <text evidence="7">Belongs to the binding-protein-dependent transport system permease family.</text>
</comment>
<feature type="transmembrane region" description="Helical" evidence="7">
    <location>
        <begin position="9"/>
        <end position="29"/>
    </location>
</feature>
<evidence type="ECO:0000313" key="10">
    <source>
        <dbReference type="Proteomes" id="UP000018141"/>
    </source>
</evidence>
<dbReference type="PROSITE" id="PS50928">
    <property type="entry name" value="ABC_TM1"/>
    <property type="match status" value="1"/>
</dbReference>
<dbReference type="PANTHER" id="PTHR43163:SF6">
    <property type="entry name" value="DIPEPTIDE TRANSPORT SYSTEM PERMEASE PROTEIN DPPB-RELATED"/>
    <property type="match status" value="1"/>
</dbReference>
<feature type="transmembrane region" description="Helical" evidence="7">
    <location>
        <begin position="100"/>
        <end position="125"/>
    </location>
</feature>
<dbReference type="CDD" id="cd06261">
    <property type="entry name" value="TM_PBP2"/>
    <property type="match status" value="1"/>
</dbReference>
<dbReference type="EMBL" id="CBHH010000022">
    <property type="protein sequence ID" value="CDD55913.1"/>
    <property type="molecule type" value="Genomic_DNA"/>
</dbReference>
<organism evidence="9 10">
    <name type="scientific">Bacteroides pectinophilus CAG:437</name>
    <dbReference type="NCBI Taxonomy" id="1263051"/>
    <lineage>
        <taxon>Bacteria</taxon>
        <taxon>Bacillati</taxon>
        <taxon>Bacillota</taxon>
        <taxon>Clostridia</taxon>
        <taxon>Eubacteriales</taxon>
    </lineage>
</organism>
<name>R7A529_9FIRM</name>
<gene>
    <name evidence="9" type="ORF">BN656_00615</name>
</gene>
<keyword evidence="3" id="KW-1003">Cell membrane</keyword>
<accession>R7A529</accession>
<proteinExistence type="inferred from homology"/>
<dbReference type="Pfam" id="PF19300">
    <property type="entry name" value="BPD_transp_1_N"/>
    <property type="match status" value="1"/>
</dbReference>
<dbReference type="Pfam" id="PF00528">
    <property type="entry name" value="BPD_transp_1"/>
    <property type="match status" value="1"/>
</dbReference>
<keyword evidence="5 7" id="KW-1133">Transmembrane helix</keyword>
<dbReference type="SUPFAM" id="SSF161098">
    <property type="entry name" value="MetI-like"/>
    <property type="match status" value="1"/>
</dbReference>
<dbReference type="Proteomes" id="UP000018141">
    <property type="component" value="Unassembled WGS sequence"/>
</dbReference>
<feature type="transmembrane region" description="Helical" evidence="7">
    <location>
        <begin position="146"/>
        <end position="167"/>
    </location>
</feature>
<evidence type="ECO:0000259" key="8">
    <source>
        <dbReference type="PROSITE" id="PS50928"/>
    </source>
</evidence>
<dbReference type="AlphaFoldDB" id="R7A529"/>
<evidence type="ECO:0000256" key="5">
    <source>
        <dbReference type="ARBA" id="ARBA00022989"/>
    </source>
</evidence>
<dbReference type="InterPro" id="IPR000515">
    <property type="entry name" value="MetI-like"/>
</dbReference>
<keyword evidence="6 7" id="KW-0472">Membrane</keyword>